<protein>
    <submittedName>
        <fullName evidence="1">Uncharacterized protein</fullName>
    </submittedName>
</protein>
<dbReference type="AlphaFoldDB" id="A0A8X6MRG8"/>
<organism evidence="1 2">
    <name type="scientific">Nephila pilipes</name>
    <name type="common">Giant wood spider</name>
    <name type="synonym">Nephila maculata</name>
    <dbReference type="NCBI Taxonomy" id="299642"/>
    <lineage>
        <taxon>Eukaryota</taxon>
        <taxon>Metazoa</taxon>
        <taxon>Ecdysozoa</taxon>
        <taxon>Arthropoda</taxon>
        <taxon>Chelicerata</taxon>
        <taxon>Arachnida</taxon>
        <taxon>Araneae</taxon>
        <taxon>Araneomorphae</taxon>
        <taxon>Entelegynae</taxon>
        <taxon>Araneoidea</taxon>
        <taxon>Nephilidae</taxon>
        <taxon>Nephila</taxon>
    </lineage>
</organism>
<comment type="caution">
    <text evidence="1">The sequence shown here is derived from an EMBL/GenBank/DDBJ whole genome shotgun (WGS) entry which is preliminary data.</text>
</comment>
<sequence length="82" mass="9760">MQRICALSLLPRGSYRFRCSNWLKLKSYGVDRLISVQWTLEQDSYNQRTGIRRGADDYFSDVSPRPEKLFQPRYGRLLKCRV</sequence>
<evidence type="ECO:0000313" key="1">
    <source>
        <dbReference type="EMBL" id="GFS73725.1"/>
    </source>
</evidence>
<keyword evidence="2" id="KW-1185">Reference proteome</keyword>
<reference evidence="1" key="1">
    <citation type="submission" date="2020-08" db="EMBL/GenBank/DDBJ databases">
        <title>Multicomponent nature underlies the extraordinary mechanical properties of spider dragline silk.</title>
        <authorList>
            <person name="Kono N."/>
            <person name="Nakamura H."/>
            <person name="Mori M."/>
            <person name="Yoshida Y."/>
            <person name="Ohtoshi R."/>
            <person name="Malay A.D."/>
            <person name="Moran D.A.P."/>
            <person name="Tomita M."/>
            <person name="Numata K."/>
            <person name="Arakawa K."/>
        </authorList>
    </citation>
    <scope>NUCLEOTIDE SEQUENCE</scope>
</reference>
<gene>
    <name evidence="1" type="ORF">NPIL_380011</name>
</gene>
<dbReference type="Proteomes" id="UP000887013">
    <property type="component" value="Unassembled WGS sequence"/>
</dbReference>
<accession>A0A8X6MRG8</accession>
<dbReference type="EMBL" id="BMAW01096215">
    <property type="protein sequence ID" value="GFS73725.1"/>
    <property type="molecule type" value="Genomic_DNA"/>
</dbReference>
<name>A0A8X6MRG8_NEPPI</name>
<proteinExistence type="predicted"/>
<evidence type="ECO:0000313" key="2">
    <source>
        <dbReference type="Proteomes" id="UP000887013"/>
    </source>
</evidence>